<proteinExistence type="predicted"/>
<keyword evidence="1" id="KW-0472">Membrane</keyword>
<protein>
    <submittedName>
        <fullName evidence="2">N-ATPase, AtpR subunit</fullName>
    </submittedName>
</protein>
<evidence type="ECO:0000256" key="1">
    <source>
        <dbReference type="SAM" id="Phobius"/>
    </source>
</evidence>
<dbReference type="RefSeq" id="WP_198000015.1">
    <property type="nucleotide sequence ID" value="NZ_CP036269.1"/>
</dbReference>
<evidence type="ECO:0000313" key="2">
    <source>
        <dbReference type="EMBL" id="QDT43817.1"/>
    </source>
</evidence>
<dbReference type="KEGG" id="gaz:Pan241w_39210"/>
<reference evidence="2 3" key="1">
    <citation type="submission" date="2019-02" db="EMBL/GenBank/DDBJ databases">
        <title>Deep-cultivation of Planctomycetes and their phenomic and genomic characterization uncovers novel biology.</title>
        <authorList>
            <person name="Wiegand S."/>
            <person name="Jogler M."/>
            <person name="Boedeker C."/>
            <person name="Pinto D."/>
            <person name="Vollmers J."/>
            <person name="Rivas-Marin E."/>
            <person name="Kohn T."/>
            <person name="Peeters S.H."/>
            <person name="Heuer A."/>
            <person name="Rast P."/>
            <person name="Oberbeckmann S."/>
            <person name="Bunk B."/>
            <person name="Jeske O."/>
            <person name="Meyerdierks A."/>
            <person name="Storesund J.E."/>
            <person name="Kallscheuer N."/>
            <person name="Luecker S."/>
            <person name="Lage O.M."/>
            <person name="Pohl T."/>
            <person name="Merkel B.J."/>
            <person name="Hornburger P."/>
            <person name="Mueller R.-W."/>
            <person name="Bruemmer F."/>
            <person name="Labrenz M."/>
            <person name="Spormann A.M."/>
            <person name="Op den Camp H."/>
            <person name="Overmann J."/>
            <person name="Amann R."/>
            <person name="Jetten M.S.M."/>
            <person name="Mascher T."/>
            <person name="Medema M.H."/>
            <person name="Devos D.P."/>
            <person name="Kaster A.-K."/>
            <person name="Ovreas L."/>
            <person name="Rohde M."/>
            <person name="Galperin M.Y."/>
            <person name="Jogler C."/>
        </authorList>
    </citation>
    <scope>NUCLEOTIDE SEQUENCE [LARGE SCALE GENOMIC DNA]</scope>
    <source>
        <strain evidence="2 3">Pan241w</strain>
    </source>
</reference>
<dbReference type="Pfam" id="PF12966">
    <property type="entry name" value="AtpR"/>
    <property type="match status" value="1"/>
</dbReference>
<evidence type="ECO:0000313" key="3">
    <source>
        <dbReference type="Proteomes" id="UP000317171"/>
    </source>
</evidence>
<gene>
    <name evidence="2" type="ORF">Pan241w_39210</name>
</gene>
<sequence>MNQLLTIQLIVSFIAGTILGVLFFGGLWFTIKQLPKARHPWLLFLISAISRTLITLAGFWFVGIWLSETGRWQRMVACLLGFMIARYACTRQLRPENTRFSGETVS</sequence>
<name>A0A517RIV9_9PLAN</name>
<organism evidence="2 3">
    <name type="scientific">Gimesia alba</name>
    <dbReference type="NCBI Taxonomy" id="2527973"/>
    <lineage>
        <taxon>Bacteria</taxon>
        <taxon>Pseudomonadati</taxon>
        <taxon>Planctomycetota</taxon>
        <taxon>Planctomycetia</taxon>
        <taxon>Planctomycetales</taxon>
        <taxon>Planctomycetaceae</taxon>
        <taxon>Gimesia</taxon>
    </lineage>
</organism>
<feature type="transmembrane region" description="Helical" evidence="1">
    <location>
        <begin position="41"/>
        <end position="66"/>
    </location>
</feature>
<accession>A0A517RIV9</accession>
<keyword evidence="1" id="KW-0812">Transmembrane</keyword>
<keyword evidence="1" id="KW-1133">Transmembrane helix</keyword>
<dbReference type="InterPro" id="IPR017581">
    <property type="entry name" value="AtpR-like"/>
</dbReference>
<dbReference type="Proteomes" id="UP000317171">
    <property type="component" value="Chromosome"/>
</dbReference>
<dbReference type="AlphaFoldDB" id="A0A517RIV9"/>
<keyword evidence="3" id="KW-1185">Reference proteome</keyword>
<feature type="transmembrane region" description="Helical" evidence="1">
    <location>
        <begin position="6"/>
        <end position="29"/>
    </location>
</feature>
<dbReference type="NCBIfam" id="TIGR03165">
    <property type="entry name" value="F1F0_chp_2"/>
    <property type="match status" value="1"/>
</dbReference>
<dbReference type="EMBL" id="CP036269">
    <property type="protein sequence ID" value="QDT43817.1"/>
    <property type="molecule type" value="Genomic_DNA"/>
</dbReference>